<sequence>MGTSSRRAHTTSILCTPELLEGMWVWVWEFDDEVGRAWQNLRTSARKSSFLKKTEGDGGADIPYSIATTVLTQLTGGYVHLDRQMRFLVALSRTPEDAIPAKTLRRVFTSLEGVVSGKDLDEIPFTVNSDLAHRIANTTPHRRCLAETVLPSADTPVDPPNWAYESVRWHIADKLAAVPLYDKPVASSTKPSVNNKGESIDRITGWHTNEDKSTWVAVSYRPTSSGELVAWDHPINTLLVSRGHPIAAHEVTRDWPSDPEQAQYGMSRLSIRMKTFPNLPWPVITITPHMRRVNSTVCHARTALLNQGNTTPLVQVELTKRGGARRLSAHALRILAKLTATPSALHAVEDRVDAEIAQRKQGLKRWEISTPPPGTVRPTVPKSEEFAVGTGMGRYHNLLVRDMINRAFSDRQIQFMELESAASSSLFAPRAAKQLTEDDLETKKSNEQGRYADQVGLPNAEAIRGSLEAEGNHTLRLVCLWCTPVVRQRMWRGLACSYGIDPEVGEPAENEPFSLAPGVEAVFCEASGVLAHGVAWSERQTLMRKLLTEHLAAGRLVAAWCETEVKPTNPADDGKHACRKILNSLTIPSQFLRARDDRDEIIQPPEIPHRDYRVFMGLLDLYRSCGIVDDRFERALYSSKLTCPLSQRLAWVGIHVRRQGVNKETRKKKFWSAPKRIVCLVALVPPPHPEGVWRLLGWSNLDPAWKPYRDAVTAFGTTSYPLHASTEQDDRQRWRQVAGEVNTALAELARHELDGRDYAVLLDGEKCRRIWPGLHNNKQDVGPEQVNTTDAWLPGPDGLKPVSTVRINVADEEMPQVTEATDTAKNGTTKTVAMPHGIYRPVDRLGSDHPWFVNTVPRNYGKTRYGQWYTRWRAEQQSSLSGKKVPKVMEAPWYALSTREIMPIRTQQGYDRAEIAFATARLCHESLSWTDITNYPTPLHLAKKMDEDHPEYRRSCLDALDEELAEEIEQSN</sequence>
<evidence type="ECO:0000259" key="1">
    <source>
        <dbReference type="Pfam" id="PF13032"/>
    </source>
</evidence>
<dbReference type="Pfam" id="PF13111">
    <property type="entry name" value="pPIWI_RE_X"/>
    <property type="match status" value="1"/>
</dbReference>
<dbReference type="KEGG" id="aey:CDG81_13560"/>
<evidence type="ECO:0000313" key="4">
    <source>
        <dbReference type="Proteomes" id="UP000215043"/>
    </source>
</evidence>
<proteinExistence type="predicted"/>
<protein>
    <submittedName>
        <fullName evidence="3">DUF3893 domain-containing protein</fullName>
    </submittedName>
</protein>
<dbReference type="InterPro" id="IPR024996">
    <property type="entry name" value="RNaseH_pPIWI_RE"/>
</dbReference>
<dbReference type="Proteomes" id="UP000215043">
    <property type="component" value="Chromosome"/>
</dbReference>
<gene>
    <name evidence="3" type="ORF">CDG81_13560</name>
</gene>
<dbReference type="InterPro" id="IPR025085">
    <property type="entry name" value="pPIWI_RE_X"/>
</dbReference>
<organism evidence="3 4">
    <name type="scientific">Actinopolyspora erythraea</name>
    <dbReference type="NCBI Taxonomy" id="414996"/>
    <lineage>
        <taxon>Bacteria</taxon>
        <taxon>Bacillati</taxon>
        <taxon>Actinomycetota</taxon>
        <taxon>Actinomycetes</taxon>
        <taxon>Actinopolysporales</taxon>
        <taxon>Actinopolysporaceae</taxon>
        <taxon>Actinopolyspora</taxon>
    </lineage>
</organism>
<accession>A0A223RTI1</accession>
<feature type="domain" description="pPIWI-RE module N-terminal" evidence="2">
    <location>
        <begin position="213"/>
        <end position="432"/>
    </location>
</feature>
<dbReference type="Pfam" id="PF13032">
    <property type="entry name" value="RNaseH_pPIWI_RE"/>
    <property type="match status" value="1"/>
</dbReference>
<evidence type="ECO:0000313" key="3">
    <source>
        <dbReference type="EMBL" id="ASU79144.1"/>
    </source>
</evidence>
<reference evidence="3 4" key="1">
    <citation type="submission" date="2017-08" db="EMBL/GenBank/DDBJ databases">
        <title>The complete genome sequence of moderately halophilic actinomycete Actinopolyspora erythraea YIM 90600, the producer of novel erythromycin, novel actinopolysporins A-C and tubercidin.</title>
        <authorList>
            <person name="Yin M."/>
            <person name="Tang S."/>
        </authorList>
    </citation>
    <scope>NUCLEOTIDE SEQUENCE [LARGE SCALE GENOMIC DNA]</scope>
    <source>
        <strain evidence="3 4">YIM 90600</strain>
    </source>
</reference>
<dbReference type="EMBL" id="CP022752">
    <property type="protein sequence ID" value="ASU79144.1"/>
    <property type="molecule type" value="Genomic_DNA"/>
</dbReference>
<dbReference type="AlphaFoldDB" id="A0A223RTI1"/>
<name>A0A223RTI1_9ACTN</name>
<evidence type="ECO:0000259" key="2">
    <source>
        <dbReference type="Pfam" id="PF13111"/>
    </source>
</evidence>
<feature type="domain" description="pPIWI-RE RNaseH" evidence="1">
    <location>
        <begin position="651"/>
        <end position="951"/>
    </location>
</feature>